<protein>
    <submittedName>
        <fullName evidence="2">Ketosteroid isomerase-related protein</fullName>
    </submittedName>
</protein>
<dbReference type="Gene3D" id="3.10.450.50">
    <property type="match status" value="1"/>
</dbReference>
<name>A0A239L5A3_9ACTN</name>
<dbReference type="AlphaFoldDB" id="A0A239L5A3"/>
<accession>A0A239L5A3</accession>
<evidence type="ECO:0000313" key="3">
    <source>
        <dbReference type="Proteomes" id="UP000198280"/>
    </source>
</evidence>
<keyword evidence="2" id="KW-0413">Isomerase</keyword>
<keyword evidence="3" id="KW-1185">Reference proteome</keyword>
<evidence type="ECO:0000259" key="1">
    <source>
        <dbReference type="Pfam" id="PF12680"/>
    </source>
</evidence>
<dbReference type="EMBL" id="FZOF01000018">
    <property type="protein sequence ID" value="SNT25162.1"/>
    <property type="molecule type" value="Genomic_DNA"/>
</dbReference>
<organism evidence="2 3">
    <name type="scientific">Actinacidiphila glaucinigra</name>
    <dbReference type="NCBI Taxonomy" id="235986"/>
    <lineage>
        <taxon>Bacteria</taxon>
        <taxon>Bacillati</taxon>
        <taxon>Actinomycetota</taxon>
        <taxon>Actinomycetes</taxon>
        <taxon>Kitasatosporales</taxon>
        <taxon>Streptomycetaceae</taxon>
        <taxon>Actinacidiphila</taxon>
    </lineage>
</organism>
<dbReference type="Proteomes" id="UP000198280">
    <property type="component" value="Unassembled WGS sequence"/>
</dbReference>
<dbReference type="InterPro" id="IPR037401">
    <property type="entry name" value="SnoaL-like"/>
</dbReference>
<dbReference type="SUPFAM" id="SSF54427">
    <property type="entry name" value="NTF2-like"/>
    <property type="match status" value="1"/>
</dbReference>
<feature type="domain" description="SnoaL-like" evidence="1">
    <location>
        <begin position="9"/>
        <end position="102"/>
    </location>
</feature>
<dbReference type="InterPro" id="IPR032710">
    <property type="entry name" value="NTF2-like_dom_sf"/>
</dbReference>
<proteinExistence type="predicted"/>
<dbReference type="Pfam" id="PF12680">
    <property type="entry name" value="SnoaL_2"/>
    <property type="match status" value="1"/>
</dbReference>
<gene>
    <name evidence="2" type="ORF">SAMN05216252_11871</name>
</gene>
<sequence>MSVESAKVVEELWQRIQARDWAGAGELIAEDAVVEWPVSGERIVGRANFLAVNSEYPEGWSVRVLRIVGEGDQAVSEVEVPHVDLGLFHAASFWTVRDGRIVAGREYWTSPGSDPRPEWRARYVEPM</sequence>
<reference evidence="2 3" key="1">
    <citation type="submission" date="2017-06" db="EMBL/GenBank/DDBJ databases">
        <authorList>
            <person name="Kim H.J."/>
            <person name="Triplett B.A."/>
        </authorList>
    </citation>
    <scope>NUCLEOTIDE SEQUENCE [LARGE SCALE GENOMIC DNA]</scope>
    <source>
        <strain evidence="2 3">CGMCC 4.1858</strain>
    </source>
</reference>
<evidence type="ECO:0000313" key="2">
    <source>
        <dbReference type="EMBL" id="SNT25162.1"/>
    </source>
</evidence>
<dbReference type="GO" id="GO:0016853">
    <property type="term" value="F:isomerase activity"/>
    <property type="evidence" value="ECO:0007669"/>
    <property type="project" value="UniProtKB-KW"/>
</dbReference>